<proteinExistence type="predicted"/>
<reference evidence="1 2" key="1">
    <citation type="submission" date="2017-09" db="EMBL/GenBank/DDBJ databases">
        <title>Whole genomes of Flavobacteriaceae.</title>
        <authorList>
            <person name="Stine C."/>
            <person name="Li C."/>
            <person name="Tadesse D."/>
        </authorList>
    </citation>
    <scope>NUCLEOTIDE SEQUENCE [LARGE SCALE GENOMIC DNA]</scope>
    <source>
        <strain evidence="1 2">ATCC 35036</strain>
    </source>
</reference>
<evidence type="ECO:0000313" key="1">
    <source>
        <dbReference type="EMBL" id="PDS23488.1"/>
    </source>
</evidence>
<dbReference type="RefSeq" id="WP_097554431.1">
    <property type="nucleotide sequence ID" value="NZ_PCMW01000059.1"/>
</dbReference>
<dbReference type="Proteomes" id="UP000220828">
    <property type="component" value="Unassembled WGS sequence"/>
</dbReference>
<gene>
    <name evidence="1" type="ORF">B0A77_10715</name>
</gene>
<organism evidence="1 2">
    <name type="scientific">Flavobacterium branchiophilum</name>
    <dbReference type="NCBI Taxonomy" id="55197"/>
    <lineage>
        <taxon>Bacteria</taxon>
        <taxon>Pseudomonadati</taxon>
        <taxon>Bacteroidota</taxon>
        <taxon>Flavobacteriia</taxon>
        <taxon>Flavobacteriales</taxon>
        <taxon>Flavobacteriaceae</taxon>
        <taxon>Flavobacterium</taxon>
    </lineage>
</organism>
<dbReference type="AlphaFoldDB" id="A0A2H3KAB4"/>
<evidence type="ECO:0000313" key="2">
    <source>
        <dbReference type="Proteomes" id="UP000220828"/>
    </source>
</evidence>
<sequence>MIVSRIKDKKLLTLTNTKMKKYLLLFALFLNQVVIVGQTIQALQDKNGFQDLKIGGEIPNFSDFMVVDDCKDEMTRWFGLTYTLVYKGDKYKSIGDTKIKYVFLKIHQMGQDKFVIQEICIRCEYNPLLFATTESLFGKANGWTREDKNFEDGKSISGFMTWLSKDVRLVLGYKKYKDYANSLSSKIPDFITLTYSSLKIEKAKAESRKAYEKDQINKTKKDY</sequence>
<dbReference type="EMBL" id="PCMW01000059">
    <property type="protein sequence ID" value="PDS23488.1"/>
    <property type="molecule type" value="Genomic_DNA"/>
</dbReference>
<protein>
    <submittedName>
        <fullName evidence="1">Uncharacterized protein</fullName>
    </submittedName>
</protein>
<comment type="caution">
    <text evidence="1">The sequence shown here is derived from an EMBL/GenBank/DDBJ whole genome shotgun (WGS) entry which is preliminary data.</text>
</comment>
<accession>A0A2H3KAB4</accession>
<name>A0A2H3KAB4_9FLAO</name>